<evidence type="ECO:0000313" key="9">
    <source>
        <dbReference type="Proteomes" id="UP000281553"/>
    </source>
</evidence>
<feature type="compositionally biased region" description="Polar residues" evidence="6">
    <location>
        <begin position="255"/>
        <end position="282"/>
    </location>
</feature>
<evidence type="ECO:0000256" key="5">
    <source>
        <dbReference type="ARBA" id="ARBA00047984"/>
    </source>
</evidence>
<evidence type="ECO:0000256" key="4">
    <source>
        <dbReference type="ARBA" id="ARBA00022840"/>
    </source>
</evidence>
<dbReference type="PANTHER" id="PTHR12131">
    <property type="entry name" value="ATP-DEPENDENT RNA AND DNA HELICASE"/>
    <property type="match status" value="1"/>
</dbReference>
<dbReference type="PANTHER" id="PTHR12131:SF1">
    <property type="entry name" value="ATP-DEPENDENT RNA HELICASE SUPV3L1, MITOCHONDRIAL-RELATED"/>
    <property type="match status" value="1"/>
</dbReference>
<dbReference type="GO" id="GO:0055087">
    <property type="term" value="C:Ski complex"/>
    <property type="evidence" value="ECO:0007669"/>
    <property type="project" value="TreeGrafter"/>
</dbReference>
<dbReference type="PROSITE" id="PS51194">
    <property type="entry name" value="HELICASE_CTER"/>
    <property type="match status" value="1"/>
</dbReference>
<keyword evidence="3" id="KW-0347">Helicase</keyword>
<dbReference type="Gene3D" id="3.40.50.300">
    <property type="entry name" value="P-loop containing nucleotide triphosphate hydrolases"/>
    <property type="match status" value="2"/>
</dbReference>
<dbReference type="SMART" id="SM00490">
    <property type="entry name" value="HELICc"/>
    <property type="match status" value="1"/>
</dbReference>
<comment type="catalytic activity">
    <reaction evidence="5">
        <text>ATP + H2O = ADP + phosphate + H(+)</text>
        <dbReference type="Rhea" id="RHEA:13065"/>
        <dbReference type="ChEBI" id="CHEBI:15377"/>
        <dbReference type="ChEBI" id="CHEBI:15378"/>
        <dbReference type="ChEBI" id="CHEBI:30616"/>
        <dbReference type="ChEBI" id="CHEBI:43474"/>
        <dbReference type="ChEBI" id="CHEBI:456216"/>
        <dbReference type="EC" id="3.6.4.13"/>
    </reaction>
</comment>
<dbReference type="GO" id="GO:0005524">
    <property type="term" value="F:ATP binding"/>
    <property type="evidence" value="ECO:0007669"/>
    <property type="project" value="UniProtKB-KW"/>
</dbReference>
<dbReference type="AlphaFoldDB" id="A0A3P7LE29"/>
<protein>
    <recommendedName>
        <fullName evidence="7">Helicase C-terminal domain-containing protein</fullName>
    </recommendedName>
</protein>
<evidence type="ECO:0000256" key="3">
    <source>
        <dbReference type="ARBA" id="ARBA00022806"/>
    </source>
</evidence>
<accession>A0A3P7LE29</accession>
<dbReference type="GO" id="GO:0016787">
    <property type="term" value="F:hydrolase activity"/>
    <property type="evidence" value="ECO:0007669"/>
    <property type="project" value="UniProtKB-KW"/>
</dbReference>
<keyword evidence="2" id="KW-0378">Hydrolase</keyword>
<feature type="domain" description="Helicase C-terminal" evidence="7">
    <location>
        <begin position="39"/>
        <end position="216"/>
    </location>
</feature>
<dbReference type="Pfam" id="PF00271">
    <property type="entry name" value="Helicase_C"/>
    <property type="match status" value="1"/>
</dbReference>
<keyword evidence="1" id="KW-0547">Nucleotide-binding</keyword>
<organism evidence="8 9">
    <name type="scientific">Dibothriocephalus latus</name>
    <name type="common">Fish tapeworm</name>
    <name type="synonym">Diphyllobothrium latum</name>
    <dbReference type="NCBI Taxonomy" id="60516"/>
    <lineage>
        <taxon>Eukaryota</taxon>
        <taxon>Metazoa</taxon>
        <taxon>Spiralia</taxon>
        <taxon>Lophotrochozoa</taxon>
        <taxon>Platyhelminthes</taxon>
        <taxon>Cestoda</taxon>
        <taxon>Eucestoda</taxon>
        <taxon>Diphyllobothriidea</taxon>
        <taxon>Diphyllobothriidae</taxon>
        <taxon>Dibothriocephalus</taxon>
    </lineage>
</organism>
<evidence type="ECO:0000259" key="7">
    <source>
        <dbReference type="PROSITE" id="PS51194"/>
    </source>
</evidence>
<dbReference type="InterPro" id="IPR027417">
    <property type="entry name" value="P-loop_NTPase"/>
</dbReference>
<dbReference type="GO" id="GO:0003724">
    <property type="term" value="F:RNA helicase activity"/>
    <property type="evidence" value="ECO:0007669"/>
    <property type="project" value="UniProtKB-EC"/>
</dbReference>
<dbReference type="Proteomes" id="UP000281553">
    <property type="component" value="Unassembled WGS sequence"/>
</dbReference>
<dbReference type="GO" id="GO:0070478">
    <property type="term" value="P:nuclear-transcribed mRNA catabolic process, 3'-5' exonucleolytic nonsense-mediated decay"/>
    <property type="evidence" value="ECO:0007669"/>
    <property type="project" value="TreeGrafter"/>
</dbReference>
<dbReference type="EMBL" id="UYRU01051846">
    <property type="protein sequence ID" value="VDN11610.1"/>
    <property type="molecule type" value="Genomic_DNA"/>
</dbReference>
<evidence type="ECO:0000256" key="1">
    <source>
        <dbReference type="ARBA" id="ARBA00022741"/>
    </source>
</evidence>
<dbReference type="SUPFAM" id="SSF52540">
    <property type="entry name" value="P-loop containing nucleoside triphosphate hydrolases"/>
    <property type="match status" value="1"/>
</dbReference>
<evidence type="ECO:0000256" key="2">
    <source>
        <dbReference type="ARBA" id="ARBA00022801"/>
    </source>
</evidence>
<proteinExistence type="predicted"/>
<sequence length="328" mass="36543">MVFLRAAIGGFLKGPDRQLAQVLLVRRLVMRGLAIHHAGMLPLLKEVRYTYCATSSAFRSYALLTVSNSLHPLATLYPIVTLQYPRLSYPDPIQRSSFTQLKVVEILFQRGLVRVLFATETFAMGVNMPARCVVFTSIQKHDGNRKRPLTAGEFTQMAGRAGRRGLDSTGTVIIVANNIEPGIMPIEATLTQMLLGKPTKLQSQFKITYSMILYLHRGNLQTPQELIRQSFMHASELRLELSWKRQMEQLRETVHSTTVHTPTGPTAIPSSSKLPMRTPDSTDASLTSYDRVKCPAFPPDSHAAGDAACVEGIAKYYLVGFQLSIIFF</sequence>
<keyword evidence="9" id="KW-1185">Reference proteome</keyword>
<evidence type="ECO:0000313" key="8">
    <source>
        <dbReference type="EMBL" id="VDN11610.1"/>
    </source>
</evidence>
<dbReference type="InterPro" id="IPR050699">
    <property type="entry name" value="RNA-DNA_Helicase"/>
</dbReference>
<gene>
    <name evidence="8" type="ORF">DILT_LOCUS7441</name>
</gene>
<keyword evidence="4" id="KW-0067">ATP-binding</keyword>
<reference evidence="8 9" key="1">
    <citation type="submission" date="2018-11" db="EMBL/GenBank/DDBJ databases">
        <authorList>
            <consortium name="Pathogen Informatics"/>
        </authorList>
    </citation>
    <scope>NUCLEOTIDE SEQUENCE [LARGE SCALE GENOMIC DNA]</scope>
</reference>
<evidence type="ECO:0000256" key="6">
    <source>
        <dbReference type="SAM" id="MobiDB-lite"/>
    </source>
</evidence>
<dbReference type="InterPro" id="IPR001650">
    <property type="entry name" value="Helicase_C-like"/>
</dbReference>
<dbReference type="OrthoDB" id="64767at2759"/>
<feature type="region of interest" description="Disordered" evidence="6">
    <location>
        <begin position="254"/>
        <end position="282"/>
    </location>
</feature>
<name>A0A3P7LE29_DIBLA</name>